<organism evidence="2 3">
    <name type="scientific">Mycolicibacterium sediminis</name>
    <dbReference type="NCBI Taxonomy" id="1286180"/>
    <lineage>
        <taxon>Bacteria</taxon>
        <taxon>Bacillati</taxon>
        <taxon>Actinomycetota</taxon>
        <taxon>Actinomycetes</taxon>
        <taxon>Mycobacteriales</taxon>
        <taxon>Mycobacteriaceae</taxon>
        <taxon>Mycolicibacterium</taxon>
    </lineage>
</organism>
<reference evidence="2 3" key="1">
    <citation type="journal article" date="2019" name="Emerg. Microbes Infect.">
        <title>Comprehensive subspecies identification of 175 nontuberculous mycobacteria species based on 7547 genomic profiles.</title>
        <authorList>
            <person name="Matsumoto Y."/>
            <person name="Kinjo T."/>
            <person name="Motooka D."/>
            <person name="Nabeya D."/>
            <person name="Jung N."/>
            <person name="Uechi K."/>
            <person name="Horii T."/>
            <person name="Iida T."/>
            <person name="Fujita J."/>
            <person name="Nakamura S."/>
        </authorList>
    </citation>
    <scope>NUCLEOTIDE SEQUENCE [LARGE SCALE GENOMIC DNA]</scope>
    <source>
        <strain evidence="2 3">JCM 17899</strain>
    </source>
</reference>
<dbReference type="AlphaFoldDB" id="A0A7I7QIE3"/>
<keyword evidence="1" id="KW-1133">Transmembrane helix</keyword>
<dbReference type="KEGG" id="msei:MSEDJ_01410"/>
<dbReference type="EMBL" id="AP022588">
    <property type="protein sequence ID" value="BBY26045.1"/>
    <property type="molecule type" value="Genomic_DNA"/>
</dbReference>
<accession>A0A7I7QIE3</accession>
<dbReference type="Proteomes" id="UP000467193">
    <property type="component" value="Chromosome"/>
</dbReference>
<evidence type="ECO:0000313" key="2">
    <source>
        <dbReference type="EMBL" id="BBY26045.1"/>
    </source>
</evidence>
<gene>
    <name evidence="2" type="ORF">MSEDJ_01410</name>
</gene>
<keyword evidence="1" id="KW-0812">Transmembrane</keyword>
<keyword evidence="3" id="KW-1185">Reference proteome</keyword>
<protein>
    <recommendedName>
        <fullName evidence="4">UsfY protein</fullName>
    </recommendedName>
</protein>
<name>A0A7I7QIE3_9MYCO</name>
<keyword evidence="1" id="KW-0472">Membrane</keyword>
<sequence length="97" mass="9918">MRPNRRKDDTVVSHTPVSTEVPASEAVASTGLLLMFAAVIGVVMGVSLLGMGSAAGATAVIVAAMLSFAASIVCFAVDARRVEAAEAGLPFPSMLRR</sequence>
<feature type="transmembrane region" description="Helical" evidence="1">
    <location>
        <begin position="57"/>
        <end position="77"/>
    </location>
</feature>
<proteinExistence type="predicted"/>
<evidence type="ECO:0000313" key="3">
    <source>
        <dbReference type="Proteomes" id="UP000467193"/>
    </source>
</evidence>
<evidence type="ECO:0008006" key="4">
    <source>
        <dbReference type="Google" id="ProtNLM"/>
    </source>
</evidence>
<evidence type="ECO:0000256" key="1">
    <source>
        <dbReference type="SAM" id="Phobius"/>
    </source>
</evidence>
<feature type="transmembrane region" description="Helical" evidence="1">
    <location>
        <begin position="32"/>
        <end position="51"/>
    </location>
</feature>